<accession>A0ABY2H0Q1</accession>
<name>A0ABY2H0Q1_9HYPO</name>
<comment type="caution">
    <text evidence="2">The sequence shown here is derived from an EMBL/GenBank/DDBJ whole genome shotgun (WGS) entry which is preliminary data.</text>
</comment>
<sequence length="196" mass="21181">MSEYEKIARQAEADLNTYQAKTGRARPPNTDDAGVDSNVEKKFESAGAKVAYWEELSSNQGFDKRIPPQEGGDLDARGRQARGHLYEGKGGPQEKIAESYARNPGQNDPDVEDVPIPEDVGIHKDDLLIKGQATSRANVGTNPPGPGGSHFKGSDYYTPESVPDSISAESQVPPESVTQASRETEGYSKAIHPNEI</sequence>
<dbReference type="RefSeq" id="XP_073558021.1">
    <property type="nucleotide sequence ID" value="XM_073703725.1"/>
</dbReference>
<dbReference type="Proteomes" id="UP001642720">
    <property type="component" value="Unassembled WGS sequence"/>
</dbReference>
<feature type="compositionally biased region" description="Polar residues" evidence="1">
    <location>
        <begin position="132"/>
        <end position="141"/>
    </location>
</feature>
<proteinExistence type="predicted"/>
<dbReference type="GeneID" id="300578175"/>
<evidence type="ECO:0000256" key="1">
    <source>
        <dbReference type="SAM" id="MobiDB-lite"/>
    </source>
</evidence>
<feature type="region of interest" description="Disordered" evidence="1">
    <location>
        <begin position="15"/>
        <end position="39"/>
    </location>
</feature>
<evidence type="ECO:0000313" key="2">
    <source>
        <dbReference type="EMBL" id="TFB01820.1"/>
    </source>
</evidence>
<feature type="compositionally biased region" description="Basic and acidic residues" evidence="1">
    <location>
        <begin position="182"/>
        <end position="196"/>
    </location>
</feature>
<evidence type="ECO:0000313" key="3">
    <source>
        <dbReference type="Proteomes" id="UP001642720"/>
    </source>
</evidence>
<protein>
    <submittedName>
        <fullName evidence="2">Uncharacterized protein</fullName>
    </submittedName>
</protein>
<feature type="region of interest" description="Disordered" evidence="1">
    <location>
        <begin position="60"/>
        <end position="196"/>
    </location>
</feature>
<dbReference type="EMBL" id="PPTA01000008">
    <property type="protein sequence ID" value="TFB01820.1"/>
    <property type="molecule type" value="Genomic_DNA"/>
</dbReference>
<organism evidence="2 3">
    <name type="scientific">Trichoderma ghanense</name>
    <dbReference type="NCBI Taxonomy" id="65468"/>
    <lineage>
        <taxon>Eukaryota</taxon>
        <taxon>Fungi</taxon>
        <taxon>Dikarya</taxon>
        <taxon>Ascomycota</taxon>
        <taxon>Pezizomycotina</taxon>
        <taxon>Sordariomycetes</taxon>
        <taxon>Hypocreomycetidae</taxon>
        <taxon>Hypocreales</taxon>
        <taxon>Hypocreaceae</taxon>
        <taxon>Trichoderma</taxon>
    </lineage>
</organism>
<keyword evidence="3" id="KW-1185">Reference proteome</keyword>
<reference evidence="2 3" key="1">
    <citation type="submission" date="2018-01" db="EMBL/GenBank/DDBJ databases">
        <title>Genome characterization of the sugarcane-associated fungus Trichoderma ghanense CCMA-1212 and their application in lignocelulose bioconversion.</title>
        <authorList>
            <person name="Steindorff A.S."/>
            <person name="Mendes T.D."/>
            <person name="Vilela E.S.D."/>
            <person name="Rodrigues D.S."/>
            <person name="Formighieri E.F."/>
            <person name="Melo I.S."/>
            <person name="Favaro L.C.L."/>
        </authorList>
    </citation>
    <scope>NUCLEOTIDE SEQUENCE [LARGE SCALE GENOMIC DNA]</scope>
    <source>
        <strain evidence="2 3">CCMA-1212</strain>
    </source>
</reference>
<gene>
    <name evidence="2" type="ORF">CCMA1212_006506</name>
</gene>